<comment type="caution">
    <text evidence="1">The sequence shown here is derived from an EMBL/GenBank/DDBJ whole genome shotgun (WGS) entry which is preliminary data.</text>
</comment>
<protein>
    <submittedName>
        <fullName evidence="1">Uncharacterized protein</fullName>
    </submittedName>
</protein>
<reference evidence="1" key="1">
    <citation type="submission" date="2021-03" db="EMBL/GenBank/DDBJ databases">
        <title>Draft genome sequence of rust myrtle Austropuccinia psidii MF-1, a brazilian biotype.</title>
        <authorList>
            <person name="Quecine M.C."/>
            <person name="Pachon D.M.R."/>
            <person name="Bonatelli M.L."/>
            <person name="Correr F.H."/>
            <person name="Franceschini L.M."/>
            <person name="Leite T.F."/>
            <person name="Margarido G.R.A."/>
            <person name="Almeida C.A."/>
            <person name="Ferrarezi J.A."/>
            <person name="Labate C.A."/>
        </authorList>
    </citation>
    <scope>NUCLEOTIDE SEQUENCE</scope>
    <source>
        <strain evidence="1">MF-1</strain>
    </source>
</reference>
<organism evidence="1 2">
    <name type="scientific">Austropuccinia psidii MF-1</name>
    <dbReference type="NCBI Taxonomy" id="1389203"/>
    <lineage>
        <taxon>Eukaryota</taxon>
        <taxon>Fungi</taxon>
        <taxon>Dikarya</taxon>
        <taxon>Basidiomycota</taxon>
        <taxon>Pucciniomycotina</taxon>
        <taxon>Pucciniomycetes</taxon>
        <taxon>Pucciniales</taxon>
        <taxon>Sphaerophragmiaceae</taxon>
        <taxon>Austropuccinia</taxon>
    </lineage>
</organism>
<dbReference type="Proteomes" id="UP000765509">
    <property type="component" value="Unassembled WGS sequence"/>
</dbReference>
<accession>A0A9Q3EKV4</accession>
<name>A0A9Q3EKV4_9BASI</name>
<evidence type="ECO:0000313" key="2">
    <source>
        <dbReference type="Proteomes" id="UP000765509"/>
    </source>
</evidence>
<evidence type="ECO:0000313" key="1">
    <source>
        <dbReference type="EMBL" id="MBW0524176.1"/>
    </source>
</evidence>
<proteinExistence type="predicted"/>
<dbReference type="AlphaFoldDB" id="A0A9Q3EKV4"/>
<gene>
    <name evidence="1" type="ORF">O181_063891</name>
</gene>
<keyword evidence="2" id="KW-1185">Reference proteome</keyword>
<dbReference type="EMBL" id="AVOT02030861">
    <property type="protein sequence ID" value="MBW0524176.1"/>
    <property type="molecule type" value="Genomic_DNA"/>
</dbReference>
<sequence length="112" mass="12870">MVHIWYDIPLCTIFAQQSNGDHFRTKLGDSKSSPKSITNSKRRIFQLFSLATPWWLPEDHLRIPTTWSCRSWVVNSHQDYSKGNSQSLSIISIIVQASRAHHSLDSSIGPYR</sequence>